<proteinExistence type="inferred from homology"/>
<dbReference type="EMBL" id="JACIFZ010000002">
    <property type="protein sequence ID" value="MBB4221013.1"/>
    <property type="molecule type" value="Genomic_DNA"/>
</dbReference>
<dbReference type="SUPFAM" id="SSF53850">
    <property type="entry name" value="Periplasmic binding protein-like II"/>
    <property type="match status" value="1"/>
</dbReference>
<organism evidence="3 4">
    <name type="scientific">Variovorax guangxiensis</name>
    <dbReference type="NCBI Taxonomy" id="1775474"/>
    <lineage>
        <taxon>Bacteria</taxon>
        <taxon>Pseudomonadati</taxon>
        <taxon>Pseudomonadota</taxon>
        <taxon>Betaproteobacteria</taxon>
        <taxon>Burkholderiales</taxon>
        <taxon>Comamonadaceae</taxon>
        <taxon>Variovorax</taxon>
    </lineage>
</organism>
<protein>
    <submittedName>
        <fullName evidence="3">Tripartite-type tricarboxylate transporter receptor subunit TctC</fullName>
    </submittedName>
</protein>
<dbReference type="Gene3D" id="3.40.190.150">
    <property type="entry name" value="Bordetella uptake gene, domain 1"/>
    <property type="match status" value="1"/>
</dbReference>
<keyword evidence="2" id="KW-0732">Signal</keyword>
<feature type="chain" id="PRO_5032345073" evidence="2">
    <location>
        <begin position="22"/>
        <end position="328"/>
    </location>
</feature>
<comment type="similarity">
    <text evidence="1">Belongs to the UPF0065 (bug) family.</text>
</comment>
<evidence type="ECO:0000256" key="2">
    <source>
        <dbReference type="SAM" id="SignalP"/>
    </source>
</evidence>
<name>A0A840FHP3_9BURK</name>
<dbReference type="PANTHER" id="PTHR42928">
    <property type="entry name" value="TRICARBOXYLATE-BINDING PROTEIN"/>
    <property type="match status" value="1"/>
</dbReference>
<evidence type="ECO:0000313" key="3">
    <source>
        <dbReference type="EMBL" id="MBB4221013.1"/>
    </source>
</evidence>
<dbReference type="Gene3D" id="3.40.190.10">
    <property type="entry name" value="Periplasmic binding protein-like II"/>
    <property type="match status" value="1"/>
</dbReference>
<dbReference type="Pfam" id="PF03401">
    <property type="entry name" value="TctC"/>
    <property type="match status" value="1"/>
</dbReference>
<dbReference type="AlphaFoldDB" id="A0A840FHP3"/>
<dbReference type="RefSeq" id="WP_184636964.1">
    <property type="nucleotide sequence ID" value="NZ_JACIFZ010000002.1"/>
</dbReference>
<dbReference type="CDD" id="cd13578">
    <property type="entry name" value="PBP2_Bug27"/>
    <property type="match status" value="1"/>
</dbReference>
<accession>A0A840FHP3</accession>
<dbReference type="PANTHER" id="PTHR42928:SF5">
    <property type="entry name" value="BLR1237 PROTEIN"/>
    <property type="match status" value="1"/>
</dbReference>
<reference evidence="3 4" key="1">
    <citation type="submission" date="2020-08" db="EMBL/GenBank/DDBJ databases">
        <title>Genomic Encyclopedia of Type Strains, Phase IV (KMG-V): Genome sequencing to study the core and pangenomes of soil and plant-associated prokaryotes.</title>
        <authorList>
            <person name="Whitman W."/>
        </authorList>
    </citation>
    <scope>NUCLEOTIDE SEQUENCE [LARGE SCALE GENOMIC DNA]</scope>
    <source>
        <strain evidence="3 4">34/80</strain>
    </source>
</reference>
<sequence>MKPIHRLLAVGLVLSASAATAATAATAADAWPSKPITMVVPTAPAGSTDIMARLVGDPLQRALGQPVVIDNKPGASGNIGTEFVARAAPDGYTLLMQYSGYHVGNPSLYPNIRWSPTKDFVPVAMVMRAPHVVAVSGRLPVKSMKELIEYGKKKEGGLFFASSGNGSIQHIAGELLSRQTKQAMTHVPYKGSGPAINDLISGNVDMFITTPPSVIGHFAGGRIKPLAYTGSKRHPSMPDVPTSAEAGLPGYEVESWFAVFAPAKTPPEVVNRLSAELRKIVESEAFRRKVDEQGAFATYMDPPTLAKFVDQELAAWSKVIKSADIKPD</sequence>
<evidence type="ECO:0000256" key="1">
    <source>
        <dbReference type="ARBA" id="ARBA00006987"/>
    </source>
</evidence>
<dbReference type="InterPro" id="IPR005064">
    <property type="entry name" value="BUG"/>
</dbReference>
<evidence type="ECO:0000313" key="4">
    <source>
        <dbReference type="Proteomes" id="UP000524450"/>
    </source>
</evidence>
<dbReference type="InterPro" id="IPR042100">
    <property type="entry name" value="Bug_dom1"/>
</dbReference>
<keyword evidence="3" id="KW-0675">Receptor</keyword>
<dbReference type="PIRSF" id="PIRSF017082">
    <property type="entry name" value="YflP"/>
    <property type="match status" value="1"/>
</dbReference>
<feature type="signal peptide" evidence="2">
    <location>
        <begin position="1"/>
        <end position="21"/>
    </location>
</feature>
<comment type="caution">
    <text evidence="3">The sequence shown here is derived from an EMBL/GenBank/DDBJ whole genome shotgun (WGS) entry which is preliminary data.</text>
</comment>
<gene>
    <name evidence="3" type="ORF">GGD71_001773</name>
</gene>
<dbReference type="Proteomes" id="UP000524450">
    <property type="component" value="Unassembled WGS sequence"/>
</dbReference>